<dbReference type="AlphaFoldDB" id="A0A1D1V6Z8"/>
<keyword evidence="2" id="KW-0812">Transmembrane</keyword>
<feature type="region of interest" description="Disordered" evidence="1">
    <location>
        <begin position="1"/>
        <end position="21"/>
    </location>
</feature>
<keyword evidence="2" id="KW-0472">Membrane</keyword>
<sequence length="89" mass="9998">MNRNTVQAFVQESTHRSRSRTPGFLPSVSTVTSLSQALIVQNCVLLYFTNQSFSESVPVRTFVIIVLGVYFVFPMITIVITDGQTRRPT</sequence>
<keyword evidence="2" id="KW-1133">Transmembrane helix</keyword>
<dbReference type="Proteomes" id="UP000186922">
    <property type="component" value="Unassembled WGS sequence"/>
</dbReference>
<dbReference type="EMBL" id="BDGG01000002">
    <property type="protein sequence ID" value="GAU94278.1"/>
    <property type="molecule type" value="Genomic_DNA"/>
</dbReference>
<evidence type="ECO:0000313" key="3">
    <source>
        <dbReference type="EMBL" id="GAU94278.1"/>
    </source>
</evidence>
<name>A0A1D1V6Z8_RAMVA</name>
<proteinExistence type="predicted"/>
<protein>
    <submittedName>
        <fullName evidence="3">Uncharacterized protein</fullName>
    </submittedName>
</protein>
<reference evidence="3 4" key="1">
    <citation type="journal article" date="2016" name="Nat. Commun.">
        <title>Extremotolerant tardigrade genome and improved radiotolerance of human cultured cells by tardigrade-unique protein.</title>
        <authorList>
            <person name="Hashimoto T."/>
            <person name="Horikawa D.D."/>
            <person name="Saito Y."/>
            <person name="Kuwahara H."/>
            <person name="Kozuka-Hata H."/>
            <person name="Shin-I T."/>
            <person name="Minakuchi Y."/>
            <person name="Ohishi K."/>
            <person name="Motoyama A."/>
            <person name="Aizu T."/>
            <person name="Enomoto A."/>
            <person name="Kondo K."/>
            <person name="Tanaka S."/>
            <person name="Hara Y."/>
            <person name="Koshikawa S."/>
            <person name="Sagara H."/>
            <person name="Miura T."/>
            <person name="Yokobori S."/>
            <person name="Miyagawa K."/>
            <person name="Suzuki Y."/>
            <person name="Kubo T."/>
            <person name="Oyama M."/>
            <person name="Kohara Y."/>
            <person name="Fujiyama A."/>
            <person name="Arakawa K."/>
            <person name="Katayama T."/>
            <person name="Toyoda A."/>
            <person name="Kunieda T."/>
        </authorList>
    </citation>
    <scope>NUCLEOTIDE SEQUENCE [LARGE SCALE GENOMIC DNA]</scope>
    <source>
        <strain evidence="3 4">YOKOZUNA-1</strain>
    </source>
</reference>
<evidence type="ECO:0000313" key="4">
    <source>
        <dbReference type="Proteomes" id="UP000186922"/>
    </source>
</evidence>
<comment type="caution">
    <text evidence="3">The sequence shown here is derived from an EMBL/GenBank/DDBJ whole genome shotgun (WGS) entry which is preliminary data.</text>
</comment>
<evidence type="ECO:0000256" key="2">
    <source>
        <dbReference type="SAM" id="Phobius"/>
    </source>
</evidence>
<gene>
    <name evidence="3" type="primary">RvY_06082-1</name>
    <name evidence="3" type="synonym">RvY_06082.1</name>
    <name evidence="3" type="ORF">RvY_06082</name>
</gene>
<organism evidence="3 4">
    <name type="scientific">Ramazzottius varieornatus</name>
    <name type="common">Water bear</name>
    <name type="synonym">Tardigrade</name>
    <dbReference type="NCBI Taxonomy" id="947166"/>
    <lineage>
        <taxon>Eukaryota</taxon>
        <taxon>Metazoa</taxon>
        <taxon>Ecdysozoa</taxon>
        <taxon>Tardigrada</taxon>
        <taxon>Eutardigrada</taxon>
        <taxon>Parachela</taxon>
        <taxon>Hypsibioidea</taxon>
        <taxon>Ramazzottiidae</taxon>
        <taxon>Ramazzottius</taxon>
    </lineage>
</organism>
<accession>A0A1D1V6Z8</accession>
<keyword evidence="4" id="KW-1185">Reference proteome</keyword>
<evidence type="ECO:0000256" key="1">
    <source>
        <dbReference type="SAM" id="MobiDB-lite"/>
    </source>
</evidence>
<feature type="transmembrane region" description="Helical" evidence="2">
    <location>
        <begin position="61"/>
        <end position="80"/>
    </location>
</feature>
<feature type="compositionally biased region" description="Polar residues" evidence="1">
    <location>
        <begin position="1"/>
        <end position="12"/>
    </location>
</feature>